<dbReference type="EMBL" id="CAUYUJ010014785">
    <property type="protein sequence ID" value="CAK0846014.1"/>
    <property type="molecule type" value="Genomic_DNA"/>
</dbReference>
<feature type="region of interest" description="Disordered" evidence="1">
    <location>
        <begin position="1"/>
        <end position="22"/>
    </location>
</feature>
<comment type="caution">
    <text evidence="2">The sequence shown here is derived from an EMBL/GenBank/DDBJ whole genome shotgun (WGS) entry which is preliminary data.</text>
</comment>
<keyword evidence="3" id="KW-1185">Reference proteome</keyword>
<reference evidence="2" key="1">
    <citation type="submission" date="2023-10" db="EMBL/GenBank/DDBJ databases">
        <authorList>
            <person name="Chen Y."/>
            <person name="Shah S."/>
            <person name="Dougan E. K."/>
            <person name="Thang M."/>
            <person name="Chan C."/>
        </authorList>
    </citation>
    <scope>NUCLEOTIDE SEQUENCE [LARGE SCALE GENOMIC DNA]</scope>
</reference>
<protein>
    <submittedName>
        <fullName evidence="2">Uncharacterized protein</fullName>
    </submittedName>
</protein>
<feature type="region of interest" description="Disordered" evidence="1">
    <location>
        <begin position="41"/>
        <end position="86"/>
    </location>
</feature>
<evidence type="ECO:0000313" key="3">
    <source>
        <dbReference type="Proteomes" id="UP001189429"/>
    </source>
</evidence>
<name>A0ABN9TJ71_9DINO</name>
<dbReference type="Proteomes" id="UP001189429">
    <property type="component" value="Unassembled WGS sequence"/>
</dbReference>
<proteinExistence type="predicted"/>
<sequence length="100" mass="10385">MGPRGSHLRRAPQGFRKAATASSRLAQLGGAGDEKKQQITVAAEGEGGGPLGRMPVPGSLTLAPARPRRSGQPLDRHRASAQHGPAHSAPLLVFVLQLVL</sequence>
<feature type="compositionally biased region" description="Basic residues" evidence="1">
    <location>
        <begin position="1"/>
        <end position="10"/>
    </location>
</feature>
<accession>A0ABN9TJ71</accession>
<evidence type="ECO:0000313" key="2">
    <source>
        <dbReference type="EMBL" id="CAK0846014.1"/>
    </source>
</evidence>
<organism evidence="2 3">
    <name type="scientific">Prorocentrum cordatum</name>
    <dbReference type="NCBI Taxonomy" id="2364126"/>
    <lineage>
        <taxon>Eukaryota</taxon>
        <taxon>Sar</taxon>
        <taxon>Alveolata</taxon>
        <taxon>Dinophyceae</taxon>
        <taxon>Prorocentrales</taxon>
        <taxon>Prorocentraceae</taxon>
        <taxon>Prorocentrum</taxon>
    </lineage>
</organism>
<gene>
    <name evidence="2" type="ORF">PCOR1329_LOCUS39625</name>
</gene>
<evidence type="ECO:0000256" key="1">
    <source>
        <dbReference type="SAM" id="MobiDB-lite"/>
    </source>
</evidence>